<keyword evidence="2" id="KW-1185">Reference proteome</keyword>
<protein>
    <submittedName>
        <fullName evidence="3">Uncharacterized protein LOC117648177 isoform X1</fullName>
    </submittedName>
</protein>
<evidence type="ECO:0000259" key="1">
    <source>
        <dbReference type="PROSITE" id="PS50181"/>
    </source>
</evidence>
<organism evidence="3">
    <name type="scientific">Thrips palmi</name>
    <name type="common">Melon thrips</name>
    <dbReference type="NCBI Taxonomy" id="161013"/>
    <lineage>
        <taxon>Eukaryota</taxon>
        <taxon>Metazoa</taxon>
        <taxon>Ecdysozoa</taxon>
        <taxon>Arthropoda</taxon>
        <taxon>Hexapoda</taxon>
        <taxon>Insecta</taxon>
        <taxon>Pterygota</taxon>
        <taxon>Neoptera</taxon>
        <taxon>Paraneoptera</taxon>
        <taxon>Thysanoptera</taxon>
        <taxon>Terebrantia</taxon>
        <taxon>Thripoidea</taxon>
        <taxon>Thripidae</taxon>
        <taxon>Thrips</taxon>
    </lineage>
</organism>
<dbReference type="PROSITE" id="PS50181">
    <property type="entry name" value="FBOX"/>
    <property type="match status" value="1"/>
</dbReference>
<dbReference type="Gene3D" id="3.80.10.10">
    <property type="entry name" value="Ribonuclease Inhibitor"/>
    <property type="match status" value="1"/>
</dbReference>
<dbReference type="InterPro" id="IPR036047">
    <property type="entry name" value="F-box-like_dom_sf"/>
</dbReference>
<dbReference type="GeneID" id="117648177"/>
<proteinExistence type="predicted"/>
<feature type="domain" description="F-box" evidence="1">
    <location>
        <begin position="28"/>
        <end position="74"/>
    </location>
</feature>
<dbReference type="InterPro" id="IPR032675">
    <property type="entry name" value="LRR_dom_sf"/>
</dbReference>
<dbReference type="InParanoid" id="A0A6P8Z1L8"/>
<dbReference type="PANTHER" id="PTHR38926">
    <property type="entry name" value="F-BOX DOMAIN CONTAINING PROTEIN, EXPRESSED"/>
    <property type="match status" value="1"/>
</dbReference>
<sequence length="521" mass="58776">MGSTKVPYCSSVKKAEAHPPTVAPAKSEMELNCLPDHVLLQVMSHLDEDDLLESRGVCRRWRDLALHPMIWQNKSIYFFASSDYIAIALRLVPRLRCLLMDLTCHGDVWDILLATPTAIADITLLFDRKDAMLVALILARQAALGRLKRVTLRLRRNGTLWRDLLPRRLDRGPRALLLQICQTPGLQSVDLKLYVDDEGVLDVLAGKVPVPASLKRLKCRDLLEPYLGLLLNWHAETLEDVSLSFDGPRTTSLLAAMPRLRKLSCPMLTDMQLLRQCRSLTYLKLNLTVFDDAEAVEAGLPGARLLLRSAAARLEHLKITYAPYSSPDVVDLLLSIGRRSGVTALRSLRFMIMRWGPEIRDSESFDEDESESPPPQLVPLAAILPRLPLLTRLDIDSEASDAFLDALDGQQVVPKLERLDIRMPRDCACHHSWLHVEEERMRRVMKRYPRLHVFIQTVDKSTCREGDCGFCKSNSCHADMPDGLPCLLRSHRGTGCDVSHVVDKLFPDLPAFEIYIDTSSE</sequence>
<accession>A0A6P8Z1L8</accession>
<gene>
    <name evidence="3" type="primary">LOC117648177</name>
</gene>
<evidence type="ECO:0000313" key="2">
    <source>
        <dbReference type="Proteomes" id="UP000515158"/>
    </source>
</evidence>
<dbReference type="Gene3D" id="1.20.1280.50">
    <property type="match status" value="1"/>
</dbReference>
<dbReference type="SUPFAM" id="SSF81383">
    <property type="entry name" value="F-box domain"/>
    <property type="match status" value="1"/>
</dbReference>
<dbReference type="OrthoDB" id="10257471at2759"/>
<dbReference type="Proteomes" id="UP000515158">
    <property type="component" value="Unplaced"/>
</dbReference>
<dbReference type="KEGG" id="tpal:117648177"/>
<dbReference type="Pfam" id="PF12937">
    <property type="entry name" value="F-box-like"/>
    <property type="match status" value="1"/>
</dbReference>
<evidence type="ECO:0000313" key="3">
    <source>
        <dbReference type="RefSeq" id="XP_034246378.1"/>
    </source>
</evidence>
<reference evidence="3" key="1">
    <citation type="submission" date="2025-08" db="UniProtKB">
        <authorList>
            <consortium name="RefSeq"/>
        </authorList>
    </citation>
    <scope>IDENTIFICATION</scope>
    <source>
        <tissue evidence="3">Total insect</tissue>
    </source>
</reference>
<name>A0A6P8Z1L8_THRPL</name>
<dbReference type="AlphaFoldDB" id="A0A6P8Z1L8"/>
<dbReference type="SMART" id="SM00256">
    <property type="entry name" value="FBOX"/>
    <property type="match status" value="1"/>
</dbReference>
<dbReference type="PANTHER" id="PTHR38926:SF5">
    <property type="entry name" value="F-BOX AND LEUCINE-RICH REPEAT PROTEIN 6"/>
    <property type="match status" value="1"/>
</dbReference>
<dbReference type="RefSeq" id="XP_034246378.1">
    <property type="nucleotide sequence ID" value="XM_034390487.1"/>
</dbReference>
<dbReference type="InterPro" id="IPR001810">
    <property type="entry name" value="F-box_dom"/>
</dbReference>